<sequence length="149" mass="16703">MKHFIIAIVLGATLVLTACSSKEDSILNIDLSDSETENIEKAKAELSAAEFDTAIEQSDQFSDGATYEAYLLARANLSQEHYKQAQEEEIFSTDITYETYKGIAESFVNIEEFEKEMFDTEVNEEDVVLAYGAYAAKVVQYTTPLLQEN</sequence>
<evidence type="ECO:0008006" key="3">
    <source>
        <dbReference type="Google" id="ProtNLM"/>
    </source>
</evidence>
<evidence type="ECO:0000313" key="2">
    <source>
        <dbReference type="Proteomes" id="UP000093482"/>
    </source>
</evidence>
<name>A0A1C0YBK9_9BACL</name>
<dbReference type="OrthoDB" id="2454883at2"/>
<proteinExistence type="predicted"/>
<comment type="caution">
    <text evidence="1">The sequence shown here is derived from an EMBL/GenBank/DDBJ whole genome shotgun (WGS) entry which is preliminary data.</text>
</comment>
<keyword evidence="2" id="KW-1185">Reference proteome</keyword>
<organism evidence="1 2">
    <name type="scientific">Caryophanon latum</name>
    <dbReference type="NCBI Taxonomy" id="33977"/>
    <lineage>
        <taxon>Bacteria</taxon>
        <taxon>Bacillati</taxon>
        <taxon>Bacillota</taxon>
        <taxon>Bacilli</taxon>
        <taxon>Bacillales</taxon>
        <taxon>Caryophanaceae</taxon>
        <taxon>Caryophanon</taxon>
    </lineage>
</organism>
<evidence type="ECO:0000313" key="1">
    <source>
        <dbReference type="EMBL" id="OCS84562.1"/>
    </source>
</evidence>
<dbReference type="EMBL" id="MATO01000076">
    <property type="protein sequence ID" value="OCS84562.1"/>
    <property type="molecule type" value="Genomic_DNA"/>
</dbReference>
<gene>
    <name evidence="1" type="ORF">A6K76_15480</name>
</gene>
<dbReference type="PROSITE" id="PS51257">
    <property type="entry name" value="PROKAR_LIPOPROTEIN"/>
    <property type="match status" value="1"/>
</dbReference>
<dbReference type="AlphaFoldDB" id="A0A1C0YBK9"/>
<dbReference type="Proteomes" id="UP000093482">
    <property type="component" value="Unassembled WGS sequence"/>
</dbReference>
<protein>
    <recommendedName>
        <fullName evidence="3">Lipoprotein</fullName>
    </recommendedName>
</protein>
<accession>A0A1C0YBK9</accession>
<dbReference type="RefSeq" id="WP_066466429.1">
    <property type="nucleotide sequence ID" value="NZ_MATO01000076.1"/>
</dbReference>
<reference evidence="1 2" key="1">
    <citation type="submission" date="2016-07" db="EMBL/GenBank/DDBJ databases">
        <title>Caryophanon latum genome sequencing.</title>
        <authorList>
            <person name="Verma A."/>
            <person name="Pal Y."/>
            <person name="Krishnamurthi S."/>
        </authorList>
    </citation>
    <scope>NUCLEOTIDE SEQUENCE [LARGE SCALE GENOMIC DNA]</scope>
    <source>
        <strain evidence="1 2">DSM 14151</strain>
    </source>
</reference>